<dbReference type="PANTHER" id="PTHR42832">
    <property type="entry name" value="AMINO ACID AMINOTRANSFERASE"/>
    <property type="match status" value="1"/>
</dbReference>
<dbReference type="CDD" id="cd00609">
    <property type="entry name" value="AAT_like"/>
    <property type="match status" value="1"/>
</dbReference>
<dbReference type="EC" id="2.6.1.-" evidence="4"/>
<sequence length="388" mass="41188">MRPARRLEPLPEYLAARLNRLVAERRAAGRDVISLGVGDPDLPPSRAARAALAAAVQRDDVAHYPTNWGLRPLREAVARFYDVRFGVTLDPDREVLPLLGAKEGLAHLCLAQLDPGDAALVADPGYPVYVGGPVLAGAEPVPLPLRADRGFLPDLDAVPAADRARANLAIVGYPNNPTGAVADDAFFARLAAFGLDADVPICHDNAYSEIAFDGYVAPSFLAAPDAREAGIEILSLSKAFSLPGWRLAFAVGNAAMVANLHRLKAHVDAGVFEGLQRAAVHLLDSDPAERRALADVYARRRTIVVDALRAAGLDVPAPRGGMYVWMPIPTGEPSVVFAARILEQTDVVVSPGAAYGAAGEGFVRLALTVPEPRLREALERLTEALVGP</sequence>
<evidence type="ECO:0000256" key="1">
    <source>
        <dbReference type="ARBA" id="ARBA00001933"/>
    </source>
</evidence>
<evidence type="ECO:0000256" key="4">
    <source>
        <dbReference type="RuleBase" id="RU000481"/>
    </source>
</evidence>
<comment type="similarity">
    <text evidence="4">Belongs to the class-I pyridoxal-phosphate-dependent aminotransferase family.</text>
</comment>
<dbReference type="InterPro" id="IPR004839">
    <property type="entry name" value="Aminotransferase_I/II_large"/>
</dbReference>
<name>A0A6J4UAY3_9ACTN</name>
<dbReference type="Pfam" id="PF00155">
    <property type="entry name" value="Aminotran_1_2"/>
    <property type="match status" value="1"/>
</dbReference>
<dbReference type="InterPro" id="IPR015422">
    <property type="entry name" value="PyrdxlP-dep_Trfase_small"/>
</dbReference>
<dbReference type="PANTHER" id="PTHR42832:SF4">
    <property type="entry name" value="BLR3474 PROTEIN"/>
    <property type="match status" value="1"/>
</dbReference>
<keyword evidence="3 4" id="KW-0808">Transferase</keyword>
<feature type="domain" description="Aminotransferase class I/classII large" evidence="5">
    <location>
        <begin position="31"/>
        <end position="381"/>
    </location>
</feature>
<dbReference type="GO" id="GO:0008483">
    <property type="term" value="F:transaminase activity"/>
    <property type="evidence" value="ECO:0007669"/>
    <property type="project" value="UniProtKB-KW"/>
</dbReference>
<dbReference type="PROSITE" id="PS00105">
    <property type="entry name" value="AA_TRANSFER_CLASS_1"/>
    <property type="match status" value="1"/>
</dbReference>
<dbReference type="SUPFAM" id="SSF53383">
    <property type="entry name" value="PLP-dependent transferases"/>
    <property type="match status" value="1"/>
</dbReference>
<protein>
    <recommendedName>
        <fullName evidence="4">Aminotransferase</fullName>
        <ecNumber evidence="4">2.6.1.-</ecNumber>
    </recommendedName>
</protein>
<dbReference type="GO" id="GO:0030170">
    <property type="term" value="F:pyridoxal phosphate binding"/>
    <property type="evidence" value="ECO:0007669"/>
    <property type="project" value="InterPro"/>
</dbReference>
<evidence type="ECO:0000313" key="6">
    <source>
        <dbReference type="EMBL" id="CAA9545538.1"/>
    </source>
</evidence>
<dbReference type="InterPro" id="IPR015421">
    <property type="entry name" value="PyrdxlP-dep_Trfase_major"/>
</dbReference>
<dbReference type="InterPro" id="IPR004838">
    <property type="entry name" value="NHTrfase_class1_PyrdxlP-BS"/>
</dbReference>
<dbReference type="Gene3D" id="3.40.640.10">
    <property type="entry name" value="Type I PLP-dependent aspartate aminotransferase-like (Major domain)"/>
    <property type="match status" value="1"/>
</dbReference>
<evidence type="ECO:0000256" key="2">
    <source>
        <dbReference type="ARBA" id="ARBA00022576"/>
    </source>
</evidence>
<dbReference type="InterPro" id="IPR015424">
    <property type="entry name" value="PyrdxlP-dep_Trfase"/>
</dbReference>
<proteinExistence type="inferred from homology"/>
<dbReference type="Gene3D" id="3.90.1150.10">
    <property type="entry name" value="Aspartate Aminotransferase, domain 1"/>
    <property type="match status" value="1"/>
</dbReference>
<evidence type="ECO:0000256" key="3">
    <source>
        <dbReference type="ARBA" id="ARBA00022679"/>
    </source>
</evidence>
<dbReference type="EMBL" id="CADCWC010000340">
    <property type="protein sequence ID" value="CAA9545538.1"/>
    <property type="molecule type" value="Genomic_DNA"/>
</dbReference>
<dbReference type="AlphaFoldDB" id="A0A6J4UAY3"/>
<keyword evidence="2 4" id="KW-0032">Aminotransferase</keyword>
<evidence type="ECO:0000259" key="5">
    <source>
        <dbReference type="Pfam" id="PF00155"/>
    </source>
</evidence>
<dbReference type="InterPro" id="IPR050881">
    <property type="entry name" value="LL-DAP_aminotransferase"/>
</dbReference>
<organism evidence="6">
    <name type="scientific">uncultured Thermoleophilia bacterium</name>
    <dbReference type="NCBI Taxonomy" id="1497501"/>
    <lineage>
        <taxon>Bacteria</taxon>
        <taxon>Bacillati</taxon>
        <taxon>Actinomycetota</taxon>
        <taxon>Thermoleophilia</taxon>
        <taxon>environmental samples</taxon>
    </lineage>
</organism>
<comment type="cofactor">
    <cofactor evidence="1 4">
        <name>pyridoxal 5'-phosphate</name>
        <dbReference type="ChEBI" id="CHEBI:597326"/>
    </cofactor>
</comment>
<gene>
    <name evidence="6" type="ORF">AVDCRST_MAG79-2260</name>
</gene>
<accession>A0A6J4UAY3</accession>
<reference evidence="6" key="1">
    <citation type="submission" date="2020-02" db="EMBL/GenBank/DDBJ databases">
        <authorList>
            <person name="Meier V. D."/>
        </authorList>
    </citation>
    <scope>NUCLEOTIDE SEQUENCE</scope>
    <source>
        <strain evidence="6">AVDCRST_MAG79</strain>
    </source>
</reference>